<evidence type="ECO:0008006" key="3">
    <source>
        <dbReference type="Google" id="ProtNLM"/>
    </source>
</evidence>
<reference evidence="1" key="1">
    <citation type="submission" date="2022-11" db="EMBL/GenBank/DDBJ databases">
        <title>The whole genome sequencing of pests is an important tool to study the evolution of the plant-insect interaction and insecticide resistance.</title>
        <authorList>
            <person name="Kananovich Y."/>
        </authorList>
    </citation>
    <scope>NUCLEOTIDE SEQUENCE</scope>
    <source>
        <strain evidence="1">BSU_Mac_2017</strain>
    </source>
</reference>
<dbReference type="GO" id="GO:0031241">
    <property type="term" value="C:periplasmic side of cell outer membrane"/>
    <property type="evidence" value="ECO:0007669"/>
    <property type="project" value="TreeGrafter"/>
</dbReference>
<protein>
    <recommendedName>
        <fullName evidence="3">Lipoprotein</fullName>
    </recommendedName>
</protein>
<organism evidence="1 2">
    <name type="scientific">Buchnera aphidicola</name>
    <name type="common">Macrosiphum albifrons</name>
    <dbReference type="NCBI Taxonomy" id="2994844"/>
    <lineage>
        <taxon>Bacteria</taxon>
        <taxon>Pseudomonadati</taxon>
        <taxon>Pseudomonadota</taxon>
        <taxon>Gammaproteobacteria</taxon>
        <taxon>Enterobacterales</taxon>
        <taxon>Erwiniaceae</taxon>
        <taxon>Buchnera</taxon>
    </lineage>
</organism>
<gene>
    <name evidence="1" type="ORF">OW721_01830</name>
</gene>
<dbReference type="PANTHER" id="PTHR40593">
    <property type="entry name" value="PENICILLIN-BINDING PROTEIN ACTIVATOR LPOB"/>
    <property type="match status" value="1"/>
</dbReference>
<dbReference type="Pfam" id="PF13036">
    <property type="entry name" value="LpoB"/>
    <property type="match status" value="1"/>
</dbReference>
<dbReference type="GO" id="GO:0009252">
    <property type="term" value="P:peptidoglycan biosynthetic process"/>
    <property type="evidence" value="ECO:0007669"/>
    <property type="project" value="TreeGrafter"/>
</dbReference>
<proteinExistence type="predicted"/>
<dbReference type="PANTHER" id="PTHR40593:SF1">
    <property type="entry name" value="PENICILLIN-BINDING PROTEIN ACTIVATOR LPOB"/>
    <property type="match status" value="1"/>
</dbReference>
<dbReference type="EMBL" id="CP113409">
    <property type="protein sequence ID" value="WAI11557.1"/>
    <property type="molecule type" value="Genomic_DNA"/>
</dbReference>
<dbReference type="InterPro" id="IPR014094">
    <property type="entry name" value="LpoB"/>
</dbReference>
<accession>A0AAJ5PU22</accession>
<evidence type="ECO:0000313" key="1">
    <source>
        <dbReference type="EMBL" id="WAI11557.1"/>
    </source>
</evidence>
<dbReference type="Proteomes" id="UP001163094">
    <property type="component" value="Chromosome"/>
</dbReference>
<evidence type="ECO:0000313" key="2">
    <source>
        <dbReference type="Proteomes" id="UP001163094"/>
    </source>
</evidence>
<dbReference type="Gene3D" id="3.40.50.10610">
    <property type="entry name" value="ABC-type transport auxiliary lipoprotein component"/>
    <property type="match status" value="1"/>
</dbReference>
<dbReference type="GO" id="GO:0030234">
    <property type="term" value="F:enzyme regulator activity"/>
    <property type="evidence" value="ECO:0007669"/>
    <property type="project" value="TreeGrafter"/>
</dbReference>
<dbReference type="AlphaFoldDB" id="A0AAJ5PU22"/>
<name>A0AAJ5PU22_9GAMM</name>
<sequence length="176" mass="20519">MSKNLLSILFFIFFIHGCDFSKEIKKDFIKTKTSNFTLLNFDSNIENIVLEILKSKNIFIVNNTLFFIDLLENETNIFIDTKKLTDLIKNKIIKKNPKINLLKTEIIEKNKKALGILKIKNTLDTSTALLLSRNNHVKYYLHSCISGKNKLFSLKIELILVETGEIVFMKKERLYL</sequence>